<dbReference type="Pfam" id="PF25973">
    <property type="entry name" value="BSH_CzcB"/>
    <property type="match status" value="1"/>
</dbReference>
<dbReference type="Gene3D" id="2.40.420.20">
    <property type="match status" value="1"/>
</dbReference>
<dbReference type="Gene3D" id="1.10.287.470">
    <property type="entry name" value="Helix hairpin bin"/>
    <property type="match status" value="1"/>
</dbReference>
<dbReference type="AlphaFoldDB" id="A0A7K1SEB4"/>
<comment type="caution">
    <text evidence="5">The sequence shown here is derived from an EMBL/GenBank/DDBJ whole genome shotgun (WGS) entry which is preliminary data.</text>
</comment>
<dbReference type="NCBIfam" id="TIGR01730">
    <property type="entry name" value="RND_mfp"/>
    <property type="match status" value="1"/>
</dbReference>
<evidence type="ECO:0000259" key="4">
    <source>
        <dbReference type="Pfam" id="PF25989"/>
    </source>
</evidence>
<dbReference type="SUPFAM" id="SSF111369">
    <property type="entry name" value="HlyD-like secretion proteins"/>
    <property type="match status" value="1"/>
</dbReference>
<dbReference type="Pfam" id="PF25989">
    <property type="entry name" value="YknX_C"/>
    <property type="match status" value="1"/>
</dbReference>
<keyword evidence="6" id="KW-1185">Reference proteome</keyword>
<dbReference type="PANTHER" id="PTHR30469">
    <property type="entry name" value="MULTIDRUG RESISTANCE PROTEIN MDTA"/>
    <property type="match status" value="1"/>
</dbReference>
<comment type="similarity">
    <text evidence="1">Belongs to the membrane fusion protein (MFP) (TC 8.A.1) family.</text>
</comment>
<dbReference type="EMBL" id="WPIN01000006">
    <property type="protein sequence ID" value="MVM32133.1"/>
    <property type="molecule type" value="Genomic_DNA"/>
</dbReference>
<evidence type="ECO:0000313" key="5">
    <source>
        <dbReference type="EMBL" id="MVM32133.1"/>
    </source>
</evidence>
<name>A0A7K1SEB4_9BACT</name>
<dbReference type="InterPro" id="IPR058637">
    <property type="entry name" value="YknX-like_C"/>
</dbReference>
<evidence type="ECO:0000259" key="2">
    <source>
        <dbReference type="Pfam" id="PF25954"/>
    </source>
</evidence>
<feature type="domain" description="CzcB-like barrel-sandwich hybrid" evidence="3">
    <location>
        <begin position="92"/>
        <end position="236"/>
    </location>
</feature>
<dbReference type="InterPro" id="IPR058647">
    <property type="entry name" value="BSH_CzcB-like"/>
</dbReference>
<feature type="domain" description="YknX-like C-terminal permuted SH3-like" evidence="4">
    <location>
        <begin position="336"/>
        <end position="400"/>
    </location>
</feature>
<feature type="domain" description="CusB-like beta-barrel" evidence="2">
    <location>
        <begin position="254"/>
        <end position="325"/>
    </location>
</feature>
<evidence type="ECO:0000256" key="1">
    <source>
        <dbReference type="ARBA" id="ARBA00009477"/>
    </source>
</evidence>
<dbReference type="Gene3D" id="2.40.50.100">
    <property type="match status" value="1"/>
</dbReference>
<evidence type="ECO:0000259" key="3">
    <source>
        <dbReference type="Pfam" id="PF25973"/>
    </source>
</evidence>
<gene>
    <name evidence="5" type="ORF">GO755_18935</name>
</gene>
<dbReference type="RefSeq" id="WP_157586848.1">
    <property type="nucleotide sequence ID" value="NZ_WPIN01000006.1"/>
</dbReference>
<dbReference type="PANTHER" id="PTHR30469:SF37">
    <property type="entry name" value="RAGD PROTEIN"/>
    <property type="match status" value="1"/>
</dbReference>
<dbReference type="GO" id="GO:1990281">
    <property type="term" value="C:efflux pump complex"/>
    <property type="evidence" value="ECO:0007669"/>
    <property type="project" value="TreeGrafter"/>
</dbReference>
<reference evidence="5 6" key="1">
    <citation type="submission" date="2019-12" db="EMBL/GenBank/DDBJ databases">
        <title>Spirosoma sp. HMF4905 genome sequencing and assembly.</title>
        <authorList>
            <person name="Kang H."/>
            <person name="Cha I."/>
            <person name="Kim H."/>
            <person name="Joh K."/>
        </authorList>
    </citation>
    <scope>NUCLEOTIDE SEQUENCE [LARGE SCALE GENOMIC DNA]</scope>
    <source>
        <strain evidence="5 6">HMF4905</strain>
    </source>
</reference>
<dbReference type="Gene3D" id="2.40.30.170">
    <property type="match status" value="1"/>
</dbReference>
<sequence>MTSPNNNRPSARSRINRPAPQSFSFSLIHSFTLSLIAGTVLNACSSASSETKSTAEKAPEVQQVTVTTVQELQPSKRVTLPGELKPWNRVSMYAKVKGFVRDISVDRGTMVHKGQVLARLDAPEVISELSQAQAQVQAQEATLVEQTTRARASRLIYNRLLQTAKTEGAVSANEIDQALARMQGDSAMVAVARGTVQAARSNYQAKTELRQYLTITAPFDGMVIERNISPGALVGAGDSGKPLFVLEDSRTLRLTVAIPESFANQLKSKSAVSFTVNAMPNRQFNAKLARSAESLVEANRSMMAEFDVANPGHELKAGMYAEVQMPIERTGKTMFVPATSVVSSSEKMFVIKVNENRAQWVSVQKGNVLDSLVEVFGDVQPGMTIVKKASEEIRDGQEVKGVNK</sequence>
<organism evidence="5 6">
    <name type="scientific">Spirosoma arboris</name>
    <dbReference type="NCBI Taxonomy" id="2682092"/>
    <lineage>
        <taxon>Bacteria</taxon>
        <taxon>Pseudomonadati</taxon>
        <taxon>Bacteroidota</taxon>
        <taxon>Cytophagia</taxon>
        <taxon>Cytophagales</taxon>
        <taxon>Cytophagaceae</taxon>
        <taxon>Spirosoma</taxon>
    </lineage>
</organism>
<evidence type="ECO:0000313" key="6">
    <source>
        <dbReference type="Proteomes" id="UP000436006"/>
    </source>
</evidence>
<dbReference type="Pfam" id="PF25954">
    <property type="entry name" value="Beta-barrel_RND_2"/>
    <property type="match status" value="1"/>
</dbReference>
<dbReference type="Proteomes" id="UP000436006">
    <property type="component" value="Unassembled WGS sequence"/>
</dbReference>
<dbReference type="GO" id="GO:0015562">
    <property type="term" value="F:efflux transmembrane transporter activity"/>
    <property type="evidence" value="ECO:0007669"/>
    <property type="project" value="TreeGrafter"/>
</dbReference>
<proteinExistence type="inferred from homology"/>
<dbReference type="InterPro" id="IPR058792">
    <property type="entry name" value="Beta-barrel_RND_2"/>
</dbReference>
<protein>
    <submittedName>
        <fullName evidence="5">Efflux RND transporter periplasmic adaptor subunit</fullName>
    </submittedName>
</protein>
<dbReference type="InterPro" id="IPR006143">
    <property type="entry name" value="RND_pump_MFP"/>
</dbReference>
<accession>A0A7K1SEB4</accession>